<dbReference type="InterPro" id="IPR012910">
    <property type="entry name" value="Plug_dom"/>
</dbReference>
<evidence type="ECO:0000256" key="4">
    <source>
        <dbReference type="ARBA" id="ARBA00022452"/>
    </source>
</evidence>
<keyword evidence="6 11" id="KW-0798">TonB box</keyword>
<dbReference type="PANTHER" id="PTHR32552:SF90">
    <property type="entry name" value="METAL-PSEUDOPALINE RECEPTOR CNTO"/>
    <property type="match status" value="1"/>
</dbReference>
<keyword evidence="7 10" id="KW-0472">Membrane</keyword>
<evidence type="ECO:0000313" key="16">
    <source>
        <dbReference type="Proteomes" id="UP000887222"/>
    </source>
</evidence>
<reference evidence="15 16" key="1">
    <citation type="journal article" date="2022" name="Int. J. Syst. Evol. Microbiol.">
        <title>Noviherbaspirillum aridicola sp. nov., isolated from an arid soil in Pakistan.</title>
        <authorList>
            <person name="Khan I.U."/>
            <person name="Saqib M."/>
            <person name="Amin A."/>
            <person name="Hussain F."/>
            <person name="Li L."/>
            <person name="Liu Y.H."/>
            <person name="Fang B.Z."/>
            <person name="Ahmed I."/>
            <person name="Li W.J."/>
        </authorList>
    </citation>
    <scope>NUCLEOTIDE SEQUENCE [LARGE SCALE GENOMIC DNA]</scope>
    <source>
        <strain evidence="15 16">NCCP-691</strain>
    </source>
</reference>
<keyword evidence="16" id="KW-1185">Reference proteome</keyword>
<dbReference type="InterPro" id="IPR000531">
    <property type="entry name" value="Beta-barrel_TonB"/>
</dbReference>
<gene>
    <name evidence="15" type="ORF">NCCP691_33330</name>
</gene>
<evidence type="ECO:0000256" key="7">
    <source>
        <dbReference type="ARBA" id="ARBA00023136"/>
    </source>
</evidence>
<evidence type="ECO:0000256" key="11">
    <source>
        <dbReference type="RuleBase" id="RU003357"/>
    </source>
</evidence>
<evidence type="ECO:0000259" key="14">
    <source>
        <dbReference type="Pfam" id="PF07715"/>
    </source>
</evidence>
<name>A0ABQ4Q8C6_9BURK</name>
<evidence type="ECO:0000256" key="3">
    <source>
        <dbReference type="ARBA" id="ARBA00022448"/>
    </source>
</evidence>
<dbReference type="EMBL" id="BPMK01000016">
    <property type="protein sequence ID" value="GIZ53319.1"/>
    <property type="molecule type" value="Genomic_DNA"/>
</dbReference>
<dbReference type="InterPro" id="IPR010105">
    <property type="entry name" value="TonB_sidphr_rcpt"/>
</dbReference>
<feature type="chain" id="PRO_5046222043" description="Iron complex outermembrane receptor protein" evidence="12">
    <location>
        <begin position="27"/>
        <end position="721"/>
    </location>
</feature>
<dbReference type="Proteomes" id="UP000887222">
    <property type="component" value="Unassembled WGS sequence"/>
</dbReference>
<evidence type="ECO:0000256" key="1">
    <source>
        <dbReference type="ARBA" id="ARBA00004571"/>
    </source>
</evidence>
<protein>
    <recommendedName>
        <fullName evidence="17">Iron complex outermembrane receptor protein</fullName>
    </recommendedName>
</protein>
<keyword evidence="5 10" id="KW-0812">Transmembrane</keyword>
<comment type="similarity">
    <text evidence="2 10 11">Belongs to the TonB-dependent receptor family.</text>
</comment>
<dbReference type="SUPFAM" id="SSF56935">
    <property type="entry name" value="Porins"/>
    <property type="match status" value="1"/>
</dbReference>
<evidence type="ECO:0000259" key="13">
    <source>
        <dbReference type="Pfam" id="PF00593"/>
    </source>
</evidence>
<keyword evidence="3 10" id="KW-0813">Transport</keyword>
<evidence type="ECO:0000256" key="6">
    <source>
        <dbReference type="ARBA" id="ARBA00023077"/>
    </source>
</evidence>
<evidence type="ECO:0000256" key="12">
    <source>
        <dbReference type="SAM" id="SignalP"/>
    </source>
</evidence>
<evidence type="ECO:0000256" key="2">
    <source>
        <dbReference type="ARBA" id="ARBA00009810"/>
    </source>
</evidence>
<dbReference type="InterPro" id="IPR039426">
    <property type="entry name" value="TonB-dep_rcpt-like"/>
</dbReference>
<dbReference type="PROSITE" id="PS52016">
    <property type="entry name" value="TONB_DEPENDENT_REC_3"/>
    <property type="match status" value="1"/>
</dbReference>
<comment type="subcellular location">
    <subcellularLocation>
        <location evidence="1 10">Cell outer membrane</location>
        <topology evidence="1 10">Multi-pass membrane protein</topology>
    </subcellularLocation>
</comment>
<accession>A0ABQ4Q8C6</accession>
<proteinExistence type="inferred from homology"/>
<evidence type="ECO:0008006" key="17">
    <source>
        <dbReference type="Google" id="ProtNLM"/>
    </source>
</evidence>
<dbReference type="Pfam" id="PF00593">
    <property type="entry name" value="TonB_dep_Rec_b-barrel"/>
    <property type="match status" value="1"/>
</dbReference>
<dbReference type="InterPro" id="IPR037066">
    <property type="entry name" value="Plug_dom_sf"/>
</dbReference>
<organism evidence="15 16">
    <name type="scientific">Noviherbaspirillum aridicola</name>
    <dbReference type="NCBI Taxonomy" id="2849687"/>
    <lineage>
        <taxon>Bacteria</taxon>
        <taxon>Pseudomonadati</taxon>
        <taxon>Pseudomonadota</taxon>
        <taxon>Betaproteobacteria</taxon>
        <taxon>Burkholderiales</taxon>
        <taxon>Oxalobacteraceae</taxon>
        <taxon>Noviherbaspirillum</taxon>
    </lineage>
</organism>
<feature type="domain" description="TonB-dependent receptor plug" evidence="14">
    <location>
        <begin position="71"/>
        <end position="174"/>
    </location>
</feature>
<comment type="caution">
    <text evidence="15">The sequence shown here is derived from an EMBL/GenBank/DDBJ whole genome shotgun (WGS) entry which is preliminary data.</text>
</comment>
<dbReference type="NCBIfam" id="TIGR01783">
    <property type="entry name" value="TonB-siderophor"/>
    <property type="match status" value="1"/>
</dbReference>
<keyword evidence="4 10" id="KW-1134">Transmembrane beta strand</keyword>
<dbReference type="Gene3D" id="2.40.170.20">
    <property type="entry name" value="TonB-dependent receptor, beta-barrel domain"/>
    <property type="match status" value="1"/>
</dbReference>
<dbReference type="RefSeq" id="WP_220809738.1">
    <property type="nucleotide sequence ID" value="NZ_BPMK01000016.1"/>
</dbReference>
<feature type="signal peptide" evidence="12">
    <location>
        <begin position="1"/>
        <end position="26"/>
    </location>
</feature>
<dbReference type="Pfam" id="PF07715">
    <property type="entry name" value="Plug"/>
    <property type="match status" value="1"/>
</dbReference>
<feature type="domain" description="TonB-dependent receptor-like beta-barrel" evidence="13">
    <location>
        <begin position="245"/>
        <end position="690"/>
    </location>
</feature>
<evidence type="ECO:0000313" key="15">
    <source>
        <dbReference type="EMBL" id="GIZ53319.1"/>
    </source>
</evidence>
<keyword evidence="12" id="KW-0732">Signal</keyword>
<sequence>MQKKEQRRAPHVFAALLASLSLPAHAQPQAASDAAHAAPETVLPTVEVLGGSVGNSYHRSEVSGAKTDLPLRELPQAVRVMGRETLQDLGASRLDQTFAYVGGVSAQNNFGGLWDNLSIRGLAGDPNLGMPMLLNGFTANRGYNAPRDTANIERIEFLKGPSAALYGASEPGGTVNVVTRKPLWKAAHAVEAYAGSHDFYRTALDTGGPLGERVAYRLNLALEDRGGFRDHVDTRRSLIAPAITWKLAPATRLDYAAEILRHRTPLDRGVVAVGNRLGAVPRERFLGEPSDGDVRVENQTHQLILEHALNAAWLGRMGISYKNGTLEGYSTEPQPALQPDQRTLRRQRRYRDFESDDIGVQAELLGRLSAGGLEHEVLAGFEAWRLDLNQRMLRANPSGSAPYAIDIFNPVYGQPRPALLPSTDTAEDQENLAFYLQDTVHLGEKWRLLGGLRFDRNEQTVLNRRTGTRTRQSPNATSPRVGVSYLATPRWTLFANAGKSFRPNSGADAAGGAFDPESGTATEVGAKWEDAVRSLGASLALFNITKRNVLTSDPFNTGFSIAAGEVRSRGFDLDVSGQLSANWRLSASLAYIEAEVKRDNLLEVGARLLNVPKLSGSLLLMYEDALAGGGRYGIGGGLAYSGRRLGEARTRAQAGSGEDAFELPSHTTARLAAYWRITPALRLSLDVDNLFDRTWYASSYQRTWVTPGAPRTVVLGLQAKF</sequence>
<keyword evidence="9 10" id="KW-0998">Cell outer membrane</keyword>
<dbReference type="InterPro" id="IPR036942">
    <property type="entry name" value="Beta-barrel_TonB_sf"/>
</dbReference>
<evidence type="ECO:0000256" key="9">
    <source>
        <dbReference type="ARBA" id="ARBA00023237"/>
    </source>
</evidence>
<dbReference type="Gene3D" id="2.170.130.10">
    <property type="entry name" value="TonB-dependent receptor, plug domain"/>
    <property type="match status" value="1"/>
</dbReference>
<keyword evidence="8" id="KW-0675">Receptor</keyword>
<evidence type="ECO:0000256" key="5">
    <source>
        <dbReference type="ARBA" id="ARBA00022692"/>
    </source>
</evidence>
<evidence type="ECO:0000256" key="10">
    <source>
        <dbReference type="PROSITE-ProRule" id="PRU01360"/>
    </source>
</evidence>
<evidence type="ECO:0000256" key="8">
    <source>
        <dbReference type="ARBA" id="ARBA00023170"/>
    </source>
</evidence>
<dbReference type="PANTHER" id="PTHR32552">
    <property type="entry name" value="FERRICHROME IRON RECEPTOR-RELATED"/>
    <property type="match status" value="1"/>
</dbReference>
<dbReference type="CDD" id="cd01347">
    <property type="entry name" value="ligand_gated_channel"/>
    <property type="match status" value="1"/>
</dbReference>